<dbReference type="AlphaFoldDB" id="A5IIS3"/>
<keyword evidence="4 9" id="KW-0812">Transmembrane</keyword>
<dbReference type="PANTHER" id="PTHR30081:SF1">
    <property type="entry name" value="PROTEIN TRANSLOCASE SUBUNIT SECD"/>
    <property type="match status" value="1"/>
</dbReference>
<keyword evidence="6 9" id="KW-1133">Transmembrane helix</keyword>
<dbReference type="GO" id="GO:0015450">
    <property type="term" value="F:protein-transporting ATPase activity"/>
    <property type="evidence" value="ECO:0007669"/>
    <property type="project" value="InterPro"/>
</dbReference>
<dbReference type="EMBL" id="CP000702">
    <property type="protein sequence ID" value="ABQ46096.1"/>
    <property type="molecule type" value="Genomic_DNA"/>
</dbReference>
<evidence type="ECO:0000256" key="6">
    <source>
        <dbReference type="ARBA" id="ARBA00022989"/>
    </source>
</evidence>
<dbReference type="PANTHER" id="PTHR30081">
    <property type="entry name" value="PROTEIN-EXPORT MEMBRANE PROTEIN SEC"/>
    <property type="match status" value="1"/>
</dbReference>
<dbReference type="Gene3D" id="1.20.1640.10">
    <property type="entry name" value="Multidrug efflux transporter AcrB transmembrane domain"/>
    <property type="match status" value="1"/>
</dbReference>
<keyword evidence="7 9" id="KW-0811">Translocation</keyword>
<dbReference type="InterPro" id="IPR054384">
    <property type="entry name" value="SecDF_P1_head"/>
</dbReference>
<dbReference type="eggNOG" id="COG0342">
    <property type="taxonomic scope" value="Bacteria"/>
</dbReference>
<protein>
    <recommendedName>
        <fullName evidence="9">Protein translocase subunit SecD</fullName>
    </recommendedName>
</protein>
<dbReference type="Pfam" id="PF22599">
    <property type="entry name" value="SecDF_P1_head"/>
    <property type="match status" value="1"/>
</dbReference>
<keyword evidence="8 9" id="KW-0472">Membrane</keyword>
<evidence type="ECO:0000256" key="1">
    <source>
        <dbReference type="ARBA" id="ARBA00004651"/>
    </source>
</evidence>
<evidence type="ECO:0000256" key="7">
    <source>
        <dbReference type="ARBA" id="ARBA00023010"/>
    </source>
</evidence>
<feature type="domain" description="SecDF P1 head subdomain" evidence="12">
    <location>
        <begin position="155"/>
        <end position="275"/>
    </location>
</feature>
<keyword evidence="5 9" id="KW-0653">Protein transport</keyword>
<feature type="transmembrane region" description="Helical" evidence="9">
    <location>
        <begin position="420"/>
        <end position="444"/>
    </location>
</feature>
<comment type="subunit">
    <text evidence="9">Forms a complex with SecF. Part of the essential Sec protein translocation apparatus which comprises SecA, SecYEG and auxiliary proteins SecDF. Other proteins may also be involved.</text>
</comment>
<dbReference type="HOGENOM" id="CLU_007894_4_2_0"/>
<reference evidence="14" key="1">
    <citation type="submission" date="2007-05" db="EMBL/GenBank/DDBJ databases">
        <title>Complete sequence of Thermotoga petrophila RKU-1.</title>
        <authorList>
            <consortium name="US DOE Joint Genome Institute"/>
            <person name="Copeland A."/>
            <person name="Lucas S."/>
            <person name="Lapidus A."/>
            <person name="Barry K."/>
            <person name="Glavina del Rio T."/>
            <person name="Dalin E."/>
            <person name="Tice H."/>
            <person name="Pitluck S."/>
            <person name="Sims D."/>
            <person name="Brettin T."/>
            <person name="Bruce D."/>
            <person name="Detter J.C."/>
            <person name="Han C."/>
            <person name="Tapia R."/>
            <person name="Schmutz J."/>
            <person name="Larimer F."/>
            <person name="Land M."/>
            <person name="Hauser L."/>
            <person name="Kyrpides N."/>
            <person name="Mikhailova N."/>
            <person name="Nelson K."/>
            <person name="Gogarten J.P."/>
            <person name="Noll K."/>
            <person name="Richardson P."/>
        </authorList>
    </citation>
    <scope>NUCLEOTIDE SEQUENCE [LARGE SCALE GENOMIC DNA]</scope>
    <source>
        <strain evidence="14">ATCC BAA-488 / DSM 13995 / JCM 10881 / RKU-1</strain>
    </source>
</reference>
<dbReference type="STRING" id="390874.Tpet_0067"/>
<feature type="transmembrane region" description="Helical" evidence="9">
    <location>
        <begin position="296"/>
        <end position="314"/>
    </location>
</feature>
<evidence type="ECO:0000313" key="13">
    <source>
        <dbReference type="EMBL" id="ABQ46096.1"/>
    </source>
</evidence>
<reference evidence="13 14" key="2">
    <citation type="journal article" date="2009" name="Proc. Natl. Acad. Sci. U.S.A.">
        <title>On the chimeric nature, thermophilic origin, and phylogenetic placement of the Thermotogales.</title>
        <authorList>
            <person name="Zhaxybayeva O."/>
            <person name="Swithers K.S."/>
            <person name="Lapierre P."/>
            <person name="Fournier G.P."/>
            <person name="Bickhart D.M."/>
            <person name="DeBoy R.T."/>
            <person name="Nelson K.E."/>
            <person name="Nesbo C.L."/>
            <person name="Doolittle W.F."/>
            <person name="Gogarten J.P."/>
            <person name="Noll K.M."/>
        </authorList>
    </citation>
    <scope>NUCLEOTIDE SEQUENCE [LARGE SCALE GENOMIC DNA]</scope>
    <source>
        <strain evidence="14">ATCC BAA-488 / DSM 13995 / JCM 10881 / RKU-1</strain>
    </source>
</reference>
<evidence type="ECO:0000256" key="2">
    <source>
        <dbReference type="ARBA" id="ARBA00022448"/>
    </source>
</evidence>
<dbReference type="GO" id="GO:0006605">
    <property type="term" value="P:protein targeting"/>
    <property type="evidence" value="ECO:0007669"/>
    <property type="project" value="UniProtKB-UniRule"/>
</dbReference>
<evidence type="ECO:0000256" key="8">
    <source>
        <dbReference type="ARBA" id="ARBA00023136"/>
    </source>
</evidence>
<dbReference type="GO" id="GO:0065002">
    <property type="term" value="P:intracellular protein transmembrane transport"/>
    <property type="evidence" value="ECO:0007669"/>
    <property type="project" value="UniProtKB-UniRule"/>
</dbReference>
<comment type="subcellular location">
    <subcellularLocation>
        <location evidence="9">Cell inner membrane</location>
        <topology evidence="9">Multi-pass membrane protein</topology>
    </subcellularLocation>
    <subcellularLocation>
        <location evidence="1">Cell membrane</location>
        <topology evidence="1">Multi-pass membrane protein</topology>
    </subcellularLocation>
</comment>
<comment type="caution">
    <text evidence="9">Lacks conserved residue(s) required for the propagation of feature annotation.</text>
</comment>
<dbReference type="FunFam" id="1.20.1640.10:FF:000004">
    <property type="entry name" value="Protein translocase subunit SecD"/>
    <property type="match status" value="1"/>
</dbReference>
<dbReference type="GO" id="GO:0005886">
    <property type="term" value="C:plasma membrane"/>
    <property type="evidence" value="ECO:0007669"/>
    <property type="project" value="UniProtKB-SubCell"/>
</dbReference>
<dbReference type="NCBIfam" id="TIGR01129">
    <property type="entry name" value="secD"/>
    <property type="match status" value="1"/>
</dbReference>
<sequence length="465" mass="50910">MRGDRVRLVVVLLVLAGALLAIFWPSKGGWISNIRLGLDIKGGARIEYMVEVLQETENPSDVVDDVWTVLRNRLDAAGYTEAAVNKVLRDNKYYIVVEIPGATDTVQAEKLIGSTGVLYFAQVLDEYLGEDPSKVPELSLEARRENAVWLKGRDGKWYLVKKEIMGRKDLVLEAPRIVYARPEVETRTGRYGYKVSFELSKEYVDVFKRITQALYVPEGTYDPKKRLAIVLDNVVQFAGQVVAIITDGKAEITGNFSLEEAKQLAAILRSGALPARLVKTSSGWVAPLLGRDVIDASLKAGIIGLILVLAYMIIYYRTMGIVADLALIYNTVLLLGVMAAGKFILTLPGIAGIILTIGTTVDGNVIIYERIKEEMRLGKPVKTSIAAGFDRSLSTILDANITTILTGLILYYFGTGTIKGFAITLIIGVLGSIFVNLVFSRLLLDALARFIKPFRAGEAQGGTGQ</sequence>
<dbReference type="Gene3D" id="3.30.70.3400">
    <property type="match status" value="1"/>
</dbReference>
<dbReference type="InterPro" id="IPR055344">
    <property type="entry name" value="SecD_SecF_C_bact"/>
</dbReference>
<evidence type="ECO:0000313" key="14">
    <source>
        <dbReference type="Proteomes" id="UP000006558"/>
    </source>
</evidence>
<organism evidence="13 14">
    <name type="scientific">Thermotoga petrophila (strain ATCC BAA-488 / DSM 13995 / JCM 10881 / RKU-1)</name>
    <dbReference type="NCBI Taxonomy" id="390874"/>
    <lineage>
        <taxon>Bacteria</taxon>
        <taxon>Thermotogati</taxon>
        <taxon>Thermotogota</taxon>
        <taxon>Thermotogae</taxon>
        <taxon>Thermotogales</taxon>
        <taxon>Thermotogaceae</taxon>
        <taxon>Thermotoga</taxon>
    </lineage>
</organism>
<comment type="similarity">
    <text evidence="9">Belongs to the SecD/SecF family. SecD subfamily.</text>
</comment>
<feature type="transmembrane region" description="Helical" evidence="9">
    <location>
        <begin position="350"/>
        <end position="371"/>
    </location>
</feature>
<feature type="domain" description="Protein export membrane protein SecD/SecF C-terminal" evidence="10">
    <location>
        <begin position="279"/>
        <end position="436"/>
    </location>
</feature>
<dbReference type="RefSeq" id="WP_011942770.1">
    <property type="nucleotide sequence ID" value="NC_009486.1"/>
</dbReference>
<dbReference type="InterPro" id="IPR001036">
    <property type="entry name" value="Acrflvin-R"/>
</dbReference>
<dbReference type="InterPro" id="IPR005791">
    <property type="entry name" value="SecD"/>
</dbReference>
<proteinExistence type="inferred from homology"/>
<evidence type="ECO:0000259" key="11">
    <source>
        <dbReference type="Pfam" id="PF21760"/>
    </source>
</evidence>
<keyword evidence="2 9" id="KW-0813">Transport</keyword>
<dbReference type="InterPro" id="IPR048634">
    <property type="entry name" value="SecD_SecF_C"/>
</dbReference>
<dbReference type="InterPro" id="IPR048631">
    <property type="entry name" value="SecD_1st"/>
</dbReference>
<dbReference type="KEGG" id="tpt:Tpet_0067"/>
<dbReference type="Gene3D" id="3.30.1360.200">
    <property type="match status" value="1"/>
</dbReference>
<dbReference type="GO" id="GO:0043952">
    <property type="term" value="P:protein transport by the Sec complex"/>
    <property type="evidence" value="ECO:0007669"/>
    <property type="project" value="UniProtKB-UniRule"/>
</dbReference>
<dbReference type="SUPFAM" id="SSF82866">
    <property type="entry name" value="Multidrug efflux transporter AcrB transmembrane domain"/>
    <property type="match status" value="1"/>
</dbReference>
<accession>A5IIS3</accession>
<evidence type="ECO:0000256" key="3">
    <source>
        <dbReference type="ARBA" id="ARBA00022475"/>
    </source>
</evidence>
<comment type="function">
    <text evidence="9">Part of the Sec protein translocase complex. Interacts with the SecYEG preprotein conducting channel. SecDF uses the proton motive force (PMF) to complete protein translocation after the ATP-dependent function of SecA.</text>
</comment>
<dbReference type="Pfam" id="PF02355">
    <property type="entry name" value="SecD_SecF_C"/>
    <property type="match status" value="1"/>
</dbReference>
<dbReference type="Pfam" id="PF21760">
    <property type="entry name" value="SecD_1st"/>
    <property type="match status" value="1"/>
</dbReference>
<gene>
    <name evidence="9" type="primary">secD</name>
    <name evidence="13" type="ordered locus">Tpet_0067</name>
</gene>
<evidence type="ECO:0000259" key="10">
    <source>
        <dbReference type="Pfam" id="PF02355"/>
    </source>
</evidence>
<dbReference type="Proteomes" id="UP000006558">
    <property type="component" value="Chromosome"/>
</dbReference>
<dbReference type="NCBIfam" id="TIGR00916">
    <property type="entry name" value="2A0604s01"/>
    <property type="match status" value="1"/>
</dbReference>
<feature type="transmembrane region" description="Helical" evidence="9">
    <location>
        <begin position="392"/>
        <end position="414"/>
    </location>
</feature>
<evidence type="ECO:0000256" key="4">
    <source>
        <dbReference type="ARBA" id="ARBA00022692"/>
    </source>
</evidence>
<dbReference type="HAMAP" id="MF_01463_B">
    <property type="entry name" value="SecD_B"/>
    <property type="match status" value="1"/>
</dbReference>
<keyword evidence="3 9" id="KW-1003">Cell membrane</keyword>
<feature type="transmembrane region" description="Helical" evidence="9">
    <location>
        <begin position="326"/>
        <end position="344"/>
    </location>
</feature>
<keyword evidence="9" id="KW-0997">Cell inner membrane</keyword>
<feature type="domain" description="Protein translocase subunit SecDF P1" evidence="11">
    <location>
        <begin position="64"/>
        <end position="123"/>
    </location>
</feature>
<dbReference type="PRINTS" id="PR00702">
    <property type="entry name" value="ACRIFLAVINRP"/>
</dbReference>
<evidence type="ECO:0000259" key="12">
    <source>
        <dbReference type="Pfam" id="PF22599"/>
    </source>
</evidence>
<dbReference type="InterPro" id="IPR022813">
    <property type="entry name" value="SecD/SecF_arch_bac"/>
</dbReference>
<evidence type="ECO:0000256" key="9">
    <source>
        <dbReference type="HAMAP-Rule" id="MF_01463"/>
    </source>
</evidence>
<name>A5IIS3_THEP1</name>
<evidence type="ECO:0000256" key="5">
    <source>
        <dbReference type="ARBA" id="ARBA00022927"/>
    </source>
</evidence>